<reference evidence="9 10" key="1">
    <citation type="submission" date="2018-11" db="EMBL/GenBank/DDBJ databases">
        <title>Genome sequencing of Paenibacillus lentus DSM25539(T).</title>
        <authorList>
            <person name="Kook J.-K."/>
            <person name="Park S.-N."/>
            <person name="Lim Y.K."/>
        </authorList>
    </citation>
    <scope>NUCLEOTIDE SEQUENCE [LARGE SCALE GENOMIC DNA]</scope>
    <source>
        <strain evidence="9 10">DSM 25539</strain>
    </source>
</reference>
<name>A0A3S8RT40_9BACL</name>
<dbReference type="KEGG" id="plen:EIM92_06880"/>
<evidence type="ECO:0000256" key="5">
    <source>
        <dbReference type="ARBA" id="ARBA00022989"/>
    </source>
</evidence>
<dbReference type="Pfam" id="PF01757">
    <property type="entry name" value="Acyl_transf_3"/>
    <property type="match status" value="1"/>
</dbReference>
<evidence type="ECO:0000259" key="8">
    <source>
        <dbReference type="Pfam" id="PF01757"/>
    </source>
</evidence>
<dbReference type="Proteomes" id="UP000273145">
    <property type="component" value="Chromosome"/>
</dbReference>
<evidence type="ECO:0000256" key="6">
    <source>
        <dbReference type="ARBA" id="ARBA00023136"/>
    </source>
</evidence>
<feature type="transmembrane region" description="Helical" evidence="7">
    <location>
        <begin position="119"/>
        <end position="135"/>
    </location>
</feature>
<dbReference type="AlphaFoldDB" id="A0A3S8RT40"/>
<gene>
    <name evidence="9" type="ORF">EIM92_06880</name>
</gene>
<feature type="transmembrane region" description="Helical" evidence="7">
    <location>
        <begin position="274"/>
        <end position="298"/>
    </location>
</feature>
<feature type="transmembrane region" description="Helical" evidence="7">
    <location>
        <begin position="140"/>
        <end position="158"/>
    </location>
</feature>
<keyword evidence="3" id="KW-1003">Cell membrane</keyword>
<sequence>MTIVKVKKSRVFYLDFLRAISILLIIIYHFNQQLGFHEINAPEIFIQNFKNDSIGSLGITLFIMLSGASLMLNYREKISLKKYFYKRFVSIYPLFWLGYIFTYFGLFIINTNLHHEVEPWKLILTLIGFDGFLYYKIPNFYLVGEWFLGLIVIMYILFPILRYLVLKMPILTCISILAIYIVVVQNYSSLFEIDVIRNPLTRLPEFVFGMLFIQYADKIKQYLLVIPAIITGVFLFAVTVSIPHIHITFILGASLFIIFAYLSHFIKNKELRSLIGFVSKFSFAAFIVHHNIIGQFFVRFDRGTLSIVETYALFIIVLSLIFIAAVYLSKVTHRVVSSMKRIWHEQTMVQ</sequence>
<evidence type="ECO:0000256" key="7">
    <source>
        <dbReference type="SAM" id="Phobius"/>
    </source>
</evidence>
<dbReference type="GO" id="GO:0009246">
    <property type="term" value="P:enterobacterial common antigen biosynthetic process"/>
    <property type="evidence" value="ECO:0007669"/>
    <property type="project" value="TreeGrafter"/>
</dbReference>
<evidence type="ECO:0000256" key="1">
    <source>
        <dbReference type="ARBA" id="ARBA00004651"/>
    </source>
</evidence>
<feature type="transmembrane region" description="Helical" evidence="7">
    <location>
        <begin position="310"/>
        <end position="329"/>
    </location>
</feature>
<feature type="transmembrane region" description="Helical" evidence="7">
    <location>
        <begin position="94"/>
        <end position="113"/>
    </location>
</feature>
<comment type="similarity">
    <text evidence="2">Belongs to the acyltransferase 3 family.</text>
</comment>
<accession>A0A3S8RT40</accession>
<organism evidence="9 10">
    <name type="scientific">Paenibacillus lentus</name>
    <dbReference type="NCBI Taxonomy" id="1338368"/>
    <lineage>
        <taxon>Bacteria</taxon>
        <taxon>Bacillati</taxon>
        <taxon>Bacillota</taxon>
        <taxon>Bacilli</taxon>
        <taxon>Bacillales</taxon>
        <taxon>Paenibacillaceae</taxon>
        <taxon>Paenibacillus</taxon>
    </lineage>
</organism>
<keyword evidence="6 7" id="KW-0472">Membrane</keyword>
<keyword evidence="9" id="KW-0012">Acyltransferase</keyword>
<evidence type="ECO:0000256" key="4">
    <source>
        <dbReference type="ARBA" id="ARBA00022692"/>
    </source>
</evidence>
<dbReference type="InterPro" id="IPR002656">
    <property type="entry name" value="Acyl_transf_3_dom"/>
</dbReference>
<evidence type="ECO:0000313" key="10">
    <source>
        <dbReference type="Proteomes" id="UP000273145"/>
    </source>
</evidence>
<keyword evidence="4 7" id="KW-0812">Transmembrane</keyword>
<feature type="domain" description="Acyltransferase 3" evidence="8">
    <location>
        <begin position="13"/>
        <end position="325"/>
    </location>
</feature>
<dbReference type="PANTHER" id="PTHR40074">
    <property type="entry name" value="O-ACETYLTRANSFERASE WECH"/>
    <property type="match status" value="1"/>
</dbReference>
<keyword evidence="5 7" id="KW-1133">Transmembrane helix</keyword>
<evidence type="ECO:0000313" key="9">
    <source>
        <dbReference type="EMBL" id="AZK45963.1"/>
    </source>
</evidence>
<keyword evidence="9" id="KW-0808">Transferase</keyword>
<feature type="transmembrane region" description="Helical" evidence="7">
    <location>
        <begin position="12"/>
        <end position="30"/>
    </location>
</feature>
<dbReference type="GO" id="GO:0005886">
    <property type="term" value="C:plasma membrane"/>
    <property type="evidence" value="ECO:0007669"/>
    <property type="project" value="UniProtKB-SubCell"/>
</dbReference>
<proteinExistence type="inferred from homology"/>
<feature type="transmembrane region" description="Helical" evidence="7">
    <location>
        <begin position="164"/>
        <end position="183"/>
    </location>
</feature>
<comment type="subcellular location">
    <subcellularLocation>
        <location evidence="1">Cell membrane</location>
        <topology evidence="1">Multi-pass membrane protein</topology>
    </subcellularLocation>
</comment>
<protein>
    <submittedName>
        <fullName evidence="9">Acyltransferase</fullName>
    </submittedName>
</protein>
<feature type="transmembrane region" description="Helical" evidence="7">
    <location>
        <begin position="245"/>
        <end position="262"/>
    </location>
</feature>
<evidence type="ECO:0000256" key="3">
    <source>
        <dbReference type="ARBA" id="ARBA00022475"/>
    </source>
</evidence>
<dbReference type="EMBL" id="CP034248">
    <property type="protein sequence ID" value="AZK45963.1"/>
    <property type="molecule type" value="Genomic_DNA"/>
</dbReference>
<dbReference type="PANTHER" id="PTHR40074:SF2">
    <property type="entry name" value="O-ACETYLTRANSFERASE WECH"/>
    <property type="match status" value="1"/>
</dbReference>
<dbReference type="OrthoDB" id="9810469at2"/>
<keyword evidence="10" id="KW-1185">Reference proteome</keyword>
<feature type="transmembrane region" description="Helical" evidence="7">
    <location>
        <begin position="54"/>
        <end position="74"/>
    </location>
</feature>
<evidence type="ECO:0000256" key="2">
    <source>
        <dbReference type="ARBA" id="ARBA00007400"/>
    </source>
</evidence>
<feature type="transmembrane region" description="Helical" evidence="7">
    <location>
        <begin position="222"/>
        <end position="239"/>
    </location>
</feature>
<dbReference type="GO" id="GO:0016413">
    <property type="term" value="F:O-acetyltransferase activity"/>
    <property type="evidence" value="ECO:0007669"/>
    <property type="project" value="TreeGrafter"/>
</dbReference>